<feature type="binding site" evidence="13">
    <location>
        <position position="47"/>
    </location>
    <ligand>
        <name>L-glutamate</name>
        <dbReference type="ChEBI" id="CHEBI:29985"/>
    </ligand>
</feature>
<comment type="subcellular location">
    <subcellularLocation>
        <location evidence="13">Cytoplasm</location>
    </subcellularLocation>
</comment>
<evidence type="ECO:0000256" key="8">
    <source>
        <dbReference type="ARBA" id="ARBA00022898"/>
    </source>
</evidence>
<dbReference type="InterPro" id="IPR022278">
    <property type="entry name" value="Pser_aminoTfrase"/>
</dbReference>
<dbReference type="PIRSF" id="PIRSF000525">
    <property type="entry name" value="SerC"/>
    <property type="match status" value="1"/>
</dbReference>
<feature type="binding site" evidence="13">
    <location>
        <begin position="81"/>
        <end position="82"/>
    </location>
    <ligand>
        <name>pyridoxal 5'-phosphate</name>
        <dbReference type="ChEBI" id="CHEBI:597326"/>
    </ligand>
</feature>
<keyword evidence="10 13" id="KW-0718">Serine biosynthesis</keyword>
<keyword evidence="9 13" id="KW-0664">Pyridoxine biosynthesis</keyword>
<dbReference type="UniPathway" id="UPA00244">
    <property type="reaction ID" value="UER00311"/>
</dbReference>
<feature type="binding site" evidence="13">
    <location>
        <position position="105"/>
    </location>
    <ligand>
        <name>pyridoxal 5'-phosphate</name>
        <dbReference type="ChEBI" id="CHEBI:597326"/>
    </ligand>
</feature>
<protein>
    <recommendedName>
        <fullName evidence="13">Phosphoserine aminotransferase</fullName>
        <ecNumber evidence="13">2.6.1.52</ecNumber>
    </recommendedName>
    <alternativeName>
        <fullName evidence="13">Phosphohydroxythreonine aminotransferase</fullName>
        <shortName evidence="13">PSAT</shortName>
    </alternativeName>
</protein>
<evidence type="ECO:0000256" key="11">
    <source>
        <dbReference type="ARBA" id="ARBA00047630"/>
    </source>
</evidence>
<dbReference type="InterPro" id="IPR015422">
    <property type="entry name" value="PyrdxlP-dep_Trfase_small"/>
</dbReference>
<evidence type="ECO:0000256" key="2">
    <source>
        <dbReference type="ARBA" id="ARBA00005099"/>
    </source>
</evidence>
<dbReference type="GO" id="GO:0004648">
    <property type="term" value="F:O-phospho-L-serine:2-oxoglutarate aminotransferase activity"/>
    <property type="evidence" value="ECO:0007669"/>
    <property type="project" value="UniProtKB-UniRule"/>
</dbReference>
<comment type="pathway">
    <text evidence="13">Cofactor biosynthesis; pyridoxine 5'-phosphate biosynthesis; pyridoxine 5'-phosphate from D-erythrose 4-phosphate: step 3/5.</text>
</comment>
<evidence type="ECO:0000256" key="6">
    <source>
        <dbReference type="ARBA" id="ARBA00022605"/>
    </source>
</evidence>
<dbReference type="GO" id="GO:0006564">
    <property type="term" value="P:L-serine biosynthetic process"/>
    <property type="evidence" value="ECO:0007669"/>
    <property type="project" value="UniProtKB-UniRule"/>
</dbReference>
<feature type="binding site" evidence="13">
    <location>
        <position position="197"/>
    </location>
    <ligand>
        <name>pyridoxal 5'-phosphate</name>
        <dbReference type="ChEBI" id="CHEBI:597326"/>
    </ligand>
</feature>
<dbReference type="GO" id="GO:0019265">
    <property type="term" value="P:glycine biosynthetic process, by transamination of glyoxylate"/>
    <property type="evidence" value="ECO:0007669"/>
    <property type="project" value="TreeGrafter"/>
</dbReference>
<dbReference type="InterPro" id="IPR006272">
    <property type="entry name" value="Pser_aminoTfrase_mycobac"/>
</dbReference>
<dbReference type="HAMAP" id="MF_00160">
    <property type="entry name" value="SerC_aminotrans_5"/>
    <property type="match status" value="1"/>
</dbReference>
<dbReference type="Gene3D" id="3.90.1150.10">
    <property type="entry name" value="Aspartate Aminotransferase, domain 1"/>
    <property type="match status" value="1"/>
</dbReference>
<dbReference type="GO" id="GO:0004760">
    <property type="term" value="F:L-serine-pyruvate transaminase activity"/>
    <property type="evidence" value="ECO:0007669"/>
    <property type="project" value="TreeGrafter"/>
</dbReference>
<reference evidence="15" key="1">
    <citation type="submission" date="2020-02" db="EMBL/GenBank/DDBJ databases">
        <authorList>
            <person name="Meier V. D."/>
        </authorList>
    </citation>
    <scope>NUCLEOTIDE SEQUENCE</scope>
    <source>
        <strain evidence="15">AVDCRST_MAG16</strain>
    </source>
</reference>
<feature type="binding site" evidence="13">
    <location>
        <position position="174"/>
    </location>
    <ligand>
        <name>pyridoxal 5'-phosphate</name>
        <dbReference type="ChEBI" id="CHEBI:597326"/>
    </ligand>
</feature>
<dbReference type="GO" id="GO:0008615">
    <property type="term" value="P:pyridoxine biosynthetic process"/>
    <property type="evidence" value="ECO:0007669"/>
    <property type="project" value="UniProtKB-UniRule"/>
</dbReference>
<evidence type="ECO:0000259" key="14">
    <source>
        <dbReference type="Pfam" id="PF00266"/>
    </source>
</evidence>
<dbReference type="AlphaFoldDB" id="A0A6J4KMY7"/>
<dbReference type="NCBIfam" id="TIGR01366">
    <property type="entry name" value="serC_3"/>
    <property type="match status" value="1"/>
</dbReference>
<keyword evidence="7 13" id="KW-0808">Transferase</keyword>
<evidence type="ECO:0000256" key="3">
    <source>
        <dbReference type="ARBA" id="ARBA00006904"/>
    </source>
</evidence>
<proteinExistence type="inferred from homology"/>
<comment type="subunit">
    <text evidence="13">Homodimer.</text>
</comment>
<dbReference type="GO" id="GO:0005737">
    <property type="term" value="C:cytoplasm"/>
    <property type="evidence" value="ECO:0007669"/>
    <property type="project" value="UniProtKB-SubCell"/>
</dbReference>
<comment type="catalytic activity">
    <reaction evidence="11 13">
        <text>4-(phosphooxy)-L-threonine + 2-oxoglutarate = (R)-3-hydroxy-2-oxo-4-phosphooxybutanoate + L-glutamate</text>
        <dbReference type="Rhea" id="RHEA:16573"/>
        <dbReference type="ChEBI" id="CHEBI:16810"/>
        <dbReference type="ChEBI" id="CHEBI:29985"/>
        <dbReference type="ChEBI" id="CHEBI:58452"/>
        <dbReference type="ChEBI" id="CHEBI:58538"/>
        <dbReference type="EC" id="2.6.1.52"/>
    </reaction>
</comment>
<comment type="similarity">
    <text evidence="3 13">Belongs to the class-V pyridoxal-phosphate-dependent aminotransferase family. SerC subfamily.</text>
</comment>
<feature type="modified residue" description="N6-(pyridoxal phosphate)lysine" evidence="13">
    <location>
        <position position="198"/>
    </location>
</feature>
<dbReference type="EC" id="2.6.1.52" evidence="13"/>
<keyword evidence="5 13" id="KW-0032">Aminotransferase</keyword>
<dbReference type="Gene3D" id="3.40.640.10">
    <property type="entry name" value="Type I PLP-dependent aspartate aminotransferase-like (Major domain)"/>
    <property type="match status" value="1"/>
</dbReference>
<comment type="caution">
    <text evidence="13">Lacks conserved residue(s) required for the propagation of feature annotation.</text>
</comment>
<dbReference type="GO" id="GO:0030170">
    <property type="term" value="F:pyridoxal phosphate binding"/>
    <property type="evidence" value="ECO:0007669"/>
    <property type="project" value="UniProtKB-UniRule"/>
</dbReference>
<evidence type="ECO:0000313" key="15">
    <source>
        <dbReference type="EMBL" id="CAA9309535.1"/>
    </source>
</evidence>
<sequence length="375" mass="39624">MTTPRVRIPADLLPADGRFGSGPSRIRPAQLEALMATGRGYLGTSHRQAPVRTQVGRLRAGLRELFALPDGYEVVLGNGGATAFWDIATFGLISRRSSHLSFGEFSSKFAAAAAAAPFLDDPSIVRSEPGTHPLPVAEPGVDLYALTHNETSTGVAMPIARVPGADEGALVAVDATSGAGGLPVLAADFDAYYFAPQKSFASDGGLWLALMSPAALERVAAVKASGRWVPASYDLGLAIDNSRLDQTYNTPALATIFLMAEQVDWMNAQGGLDWAVERTRTSSDALYGWADKSPYASPFVADPAMRSQVVGTIDFAETVDAAALASALRDNGVVDTEPYRKLGRNQLRIAMFPAVEPSDVEALTACIDHVVEALS</sequence>
<comment type="function">
    <text evidence="1 13">Catalyzes the reversible conversion of 3-phosphohydroxypyruvate to phosphoserine and of 3-hydroxy-2-oxo-4-phosphonooxybutanoate to phosphohydroxythreonine.</text>
</comment>
<dbReference type="PANTHER" id="PTHR21152:SF40">
    <property type="entry name" value="ALANINE--GLYOXYLATE AMINOTRANSFERASE"/>
    <property type="match status" value="1"/>
</dbReference>
<dbReference type="SUPFAM" id="SSF53383">
    <property type="entry name" value="PLP-dependent transferases"/>
    <property type="match status" value="1"/>
</dbReference>
<comment type="catalytic activity">
    <reaction evidence="12 13">
        <text>O-phospho-L-serine + 2-oxoglutarate = 3-phosphooxypyruvate + L-glutamate</text>
        <dbReference type="Rhea" id="RHEA:14329"/>
        <dbReference type="ChEBI" id="CHEBI:16810"/>
        <dbReference type="ChEBI" id="CHEBI:18110"/>
        <dbReference type="ChEBI" id="CHEBI:29985"/>
        <dbReference type="ChEBI" id="CHEBI:57524"/>
        <dbReference type="EC" id="2.6.1.52"/>
    </reaction>
</comment>
<dbReference type="Pfam" id="PF00266">
    <property type="entry name" value="Aminotran_5"/>
    <property type="match status" value="1"/>
</dbReference>
<evidence type="ECO:0000256" key="1">
    <source>
        <dbReference type="ARBA" id="ARBA00003483"/>
    </source>
</evidence>
<evidence type="ECO:0000256" key="9">
    <source>
        <dbReference type="ARBA" id="ARBA00023096"/>
    </source>
</evidence>
<name>A0A6J4KMY7_9ACTN</name>
<dbReference type="PANTHER" id="PTHR21152">
    <property type="entry name" value="AMINOTRANSFERASE CLASS V"/>
    <property type="match status" value="1"/>
</dbReference>
<evidence type="ECO:0000256" key="10">
    <source>
        <dbReference type="ARBA" id="ARBA00023299"/>
    </source>
</evidence>
<evidence type="ECO:0000256" key="13">
    <source>
        <dbReference type="HAMAP-Rule" id="MF_00160"/>
    </source>
</evidence>
<evidence type="ECO:0000256" key="4">
    <source>
        <dbReference type="ARBA" id="ARBA00022490"/>
    </source>
</evidence>
<evidence type="ECO:0000256" key="5">
    <source>
        <dbReference type="ARBA" id="ARBA00022576"/>
    </source>
</evidence>
<feature type="binding site" evidence="13">
    <location>
        <begin position="249"/>
        <end position="250"/>
    </location>
    <ligand>
        <name>pyridoxal 5'-phosphate</name>
        <dbReference type="ChEBI" id="CHEBI:597326"/>
    </ligand>
</feature>
<dbReference type="UniPathway" id="UPA00135">
    <property type="reaction ID" value="UER00197"/>
</dbReference>
<dbReference type="InterPro" id="IPR015421">
    <property type="entry name" value="PyrdxlP-dep_Trfase_major"/>
</dbReference>
<keyword evidence="4 13" id="KW-0963">Cytoplasm</keyword>
<gene>
    <name evidence="13" type="primary">serC</name>
    <name evidence="15" type="ORF">AVDCRST_MAG16-53</name>
</gene>
<feature type="binding site" evidence="13">
    <location>
        <position position="151"/>
    </location>
    <ligand>
        <name>pyridoxal 5'-phosphate</name>
        <dbReference type="ChEBI" id="CHEBI:597326"/>
    </ligand>
</feature>
<keyword evidence="8 13" id="KW-0663">Pyridoxal phosphate</keyword>
<evidence type="ECO:0000256" key="12">
    <source>
        <dbReference type="ARBA" id="ARBA00049007"/>
    </source>
</evidence>
<feature type="domain" description="Aminotransferase class V" evidence="14">
    <location>
        <begin position="139"/>
        <end position="333"/>
    </location>
</feature>
<accession>A0A6J4KMY7</accession>
<keyword evidence="6 13" id="KW-0028">Amino-acid biosynthesis</keyword>
<organism evidence="15">
    <name type="scientific">uncultured Frankineae bacterium</name>
    <dbReference type="NCBI Taxonomy" id="437475"/>
    <lineage>
        <taxon>Bacteria</taxon>
        <taxon>Bacillati</taxon>
        <taxon>Actinomycetota</taxon>
        <taxon>Actinomycetes</taxon>
        <taxon>Frankiales</taxon>
        <taxon>environmental samples</taxon>
    </lineage>
</organism>
<dbReference type="InterPro" id="IPR000192">
    <property type="entry name" value="Aminotrans_V_dom"/>
</dbReference>
<dbReference type="InterPro" id="IPR015424">
    <property type="entry name" value="PyrdxlP-dep_Trfase"/>
</dbReference>
<comment type="cofactor">
    <cofactor evidence="13">
        <name>pyridoxal 5'-phosphate</name>
        <dbReference type="ChEBI" id="CHEBI:597326"/>
    </cofactor>
    <text evidence="13">Binds 1 pyridoxal phosphate per subunit.</text>
</comment>
<evidence type="ECO:0000256" key="7">
    <source>
        <dbReference type="ARBA" id="ARBA00022679"/>
    </source>
</evidence>
<comment type="pathway">
    <text evidence="2 13">Amino-acid biosynthesis; L-serine biosynthesis; L-serine from 3-phospho-D-glycerate: step 2/3.</text>
</comment>
<dbReference type="EMBL" id="CADCUE010000004">
    <property type="protein sequence ID" value="CAA9309535.1"/>
    <property type="molecule type" value="Genomic_DNA"/>
</dbReference>
<dbReference type="GO" id="GO:0008453">
    <property type="term" value="F:alanine-glyoxylate transaminase activity"/>
    <property type="evidence" value="ECO:0007669"/>
    <property type="project" value="TreeGrafter"/>
</dbReference>